<evidence type="ECO:0000256" key="1">
    <source>
        <dbReference type="SAM" id="Phobius"/>
    </source>
</evidence>
<keyword evidence="1" id="KW-0472">Membrane</keyword>
<keyword evidence="1" id="KW-1133">Transmembrane helix</keyword>
<feature type="transmembrane region" description="Helical" evidence="1">
    <location>
        <begin position="15"/>
        <end position="37"/>
    </location>
</feature>
<reference evidence="2 3" key="1">
    <citation type="submission" date="2019-05" db="EMBL/GenBank/DDBJ databases">
        <title>Another draft genome of Portunus trituberculatus and its Hox gene families provides insights of decapod evolution.</title>
        <authorList>
            <person name="Jeong J.-H."/>
            <person name="Song I."/>
            <person name="Kim S."/>
            <person name="Choi T."/>
            <person name="Kim D."/>
            <person name="Ryu S."/>
            <person name="Kim W."/>
        </authorList>
    </citation>
    <scope>NUCLEOTIDE SEQUENCE [LARGE SCALE GENOMIC DNA]</scope>
    <source>
        <tissue evidence="2">Muscle</tissue>
    </source>
</reference>
<dbReference type="OrthoDB" id="6380670at2759"/>
<accession>A0A5B7CID9</accession>
<sequence>MFLLVFCFSFFEEKAVKTLCVVVYVLLAAAVVGGLAWDFTESERYQTWVADLKPGFTVKMNEIDGRRCYCKVPVESSSSFSFNPIGVLSSSSVKSSSFEFHFLTKPPTARNNT</sequence>
<evidence type="ECO:0000313" key="3">
    <source>
        <dbReference type="Proteomes" id="UP000324222"/>
    </source>
</evidence>
<protein>
    <submittedName>
        <fullName evidence="2">Uncharacterized protein</fullName>
    </submittedName>
</protein>
<organism evidence="2 3">
    <name type="scientific">Portunus trituberculatus</name>
    <name type="common">Swimming crab</name>
    <name type="synonym">Neptunus trituberculatus</name>
    <dbReference type="NCBI Taxonomy" id="210409"/>
    <lineage>
        <taxon>Eukaryota</taxon>
        <taxon>Metazoa</taxon>
        <taxon>Ecdysozoa</taxon>
        <taxon>Arthropoda</taxon>
        <taxon>Crustacea</taxon>
        <taxon>Multicrustacea</taxon>
        <taxon>Malacostraca</taxon>
        <taxon>Eumalacostraca</taxon>
        <taxon>Eucarida</taxon>
        <taxon>Decapoda</taxon>
        <taxon>Pleocyemata</taxon>
        <taxon>Brachyura</taxon>
        <taxon>Eubrachyura</taxon>
        <taxon>Portunoidea</taxon>
        <taxon>Portunidae</taxon>
        <taxon>Portuninae</taxon>
        <taxon>Portunus</taxon>
    </lineage>
</organism>
<gene>
    <name evidence="2" type="ORF">E2C01_001863</name>
</gene>
<keyword evidence="1" id="KW-0812">Transmembrane</keyword>
<dbReference type="AlphaFoldDB" id="A0A5B7CID9"/>
<dbReference type="EMBL" id="VSRR010000061">
    <property type="protein sequence ID" value="MPC09259.1"/>
    <property type="molecule type" value="Genomic_DNA"/>
</dbReference>
<evidence type="ECO:0000313" key="2">
    <source>
        <dbReference type="EMBL" id="MPC09259.1"/>
    </source>
</evidence>
<keyword evidence="3" id="KW-1185">Reference proteome</keyword>
<comment type="caution">
    <text evidence="2">The sequence shown here is derived from an EMBL/GenBank/DDBJ whole genome shotgun (WGS) entry which is preliminary data.</text>
</comment>
<dbReference type="Proteomes" id="UP000324222">
    <property type="component" value="Unassembled WGS sequence"/>
</dbReference>
<name>A0A5B7CID9_PORTR</name>
<proteinExistence type="predicted"/>